<feature type="transmembrane region" description="Helical" evidence="1">
    <location>
        <begin position="103"/>
        <end position="124"/>
    </location>
</feature>
<dbReference type="STRING" id="937218.SAMN06297251_10975"/>
<reference evidence="2 3" key="1">
    <citation type="submission" date="2017-04" db="EMBL/GenBank/DDBJ databases">
        <authorList>
            <person name="Afonso C.L."/>
            <person name="Miller P.J."/>
            <person name="Scott M.A."/>
            <person name="Spackman E."/>
            <person name="Goraichik I."/>
            <person name="Dimitrov K.M."/>
            <person name="Suarez D.L."/>
            <person name="Swayne D.E."/>
        </authorList>
    </citation>
    <scope>NUCLEOTIDE SEQUENCE [LARGE SCALE GENOMIC DNA]</scope>
    <source>
        <strain evidence="2 3">CGMCC 1.10972</strain>
    </source>
</reference>
<evidence type="ECO:0000256" key="1">
    <source>
        <dbReference type="SAM" id="Phobius"/>
    </source>
</evidence>
<dbReference type="Gene3D" id="1.20.1530.20">
    <property type="match status" value="1"/>
</dbReference>
<evidence type="ECO:0000313" key="3">
    <source>
        <dbReference type="Proteomes" id="UP000192656"/>
    </source>
</evidence>
<keyword evidence="1" id="KW-0472">Membrane</keyword>
<dbReference type="AlphaFoldDB" id="A0A1W2CAB0"/>
<feature type="transmembrane region" description="Helical" evidence="1">
    <location>
        <begin position="136"/>
        <end position="157"/>
    </location>
</feature>
<keyword evidence="3" id="KW-1185">Reference proteome</keyword>
<feature type="transmembrane region" description="Helical" evidence="1">
    <location>
        <begin position="40"/>
        <end position="58"/>
    </location>
</feature>
<gene>
    <name evidence="2" type="ORF">SAMN06297251_10975</name>
</gene>
<keyword evidence="1" id="KW-0812">Transmembrane</keyword>
<feature type="transmembrane region" description="Helical" evidence="1">
    <location>
        <begin position="15"/>
        <end position="34"/>
    </location>
</feature>
<protein>
    <recommendedName>
        <fullName evidence="4">Bile acid:Na+ symporter, BASS family</fullName>
    </recommendedName>
</protein>
<sequence length="315" mass="32788">MVPRVIRPLLSPLRFAARLGPWALVIGLAVGILFPGLASTVRLALMPLIAGILFVSVLRLDPEAVTSALGHARQDVPIVLVLQLGLPLGFAALFAAADWSGPYAAVLILTVAAAPIAGGAGLAALTGLDGATALRLLVWGTALIPVTSILPLRFALAESPAGIWLPAFKLLLIVALSGGAALAVRRWMLAQPSSGDRQALDGAGAILLSAMVVGLMDEIQPMLISDPLGLLKVFTLACAVNFGLQLAGALLLKPLGGAADRRGAMALVAGNRNLALFLVALPPSSMDAMMVFVGCYQIPMFLTPLIMRRFYRWLG</sequence>
<dbReference type="EMBL" id="FWXR01000009">
    <property type="protein sequence ID" value="SMC82026.1"/>
    <property type="molecule type" value="Genomic_DNA"/>
</dbReference>
<feature type="transmembrane region" description="Helical" evidence="1">
    <location>
        <begin position="199"/>
        <end position="216"/>
    </location>
</feature>
<evidence type="ECO:0008006" key="4">
    <source>
        <dbReference type="Google" id="ProtNLM"/>
    </source>
</evidence>
<dbReference type="Proteomes" id="UP000192656">
    <property type="component" value="Unassembled WGS sequence"/>
</dbReference>
<feature type="transmembrane region" description="Helical" evidence="1">
    <location>
        <begin position="288"/>
        <end position="307"/>
    </location>
</feature>
<evidence type="ECO:0000313" key="2">
    <source>
        <dbReference type="EMBL" id="SMC82026.1"/>
    </source>
</evidence>
<name>A0A1W2CAB0_9HYPH</name>
<dbReference type="InterPro" id="IPR038770">
    <property type="entry name" value="Na+/solute_symporter_sf"/>
</dbReference>
<feature type="transmembrane region" description="Helical" evidence="1">
    <location>
        <begin position="78"/>
        <end position="97"/>
    </location>
</feature>
<proteinExistence type="predicted"/>
<organism evidence="2 3">
    <name type="scientific">Fulvimarina manganoxydans</name>
    <dbReference type="NCBI Taxonomy" id="937218"/>
    <lineage>
        <taxon>Bacteria</taxon>
        <taxon>Pseudomonadati</taxon>
        <taxon>Pseudomonadota</taxon>
        <taxon>Alphaproteobacteria</taxon>
        <taxon>Hyphomicrobiales</taxon>
        <taxon>Aurantimonadaceae</taxon>
        <taxon>Fulvimarina</taxon>
    </lineage>
</organism>
<keyword evidence="1" id="KW-1133">Transmembrane helix</keyword>
<accession>A0A1W2CAB0</accession>
<feature type="transmembrane region" description="Helical" evidence="1">
    <location>
        <begin position="163"/>
        <end position="187"/>
    </location>
</feature>
<feature type="transmembrane region" description="Helical" evidence="1">
    <location>
        <begin position="228"/>
        <end position="252"/>
    </location>
</feature>